<keyword evidence="2" id="KW-1185">Reference proteome</keyword>
<evidence type="ECO:0000313" key="1">
    <source>
        <dbReference type="EMBL" id="SIO58283.1"/>
    </source>
</evidence>
<dbReference type="Proteomes" id="UP000185151">
    <property type="component" value="Unassembled WGS sequence"/>
</dbReference>
<accession>A0A1N6KP24</accession>
<gene>
    <name evidence="1" type="ORF">SAMN05444165_4086</name>
</gene>
<sequence>MESSTTAYAIVSGHLLFSGQDFTVTGNTINFREAPPPGSYPSVIFGEPLRSPVRKARLHWDANRNVRWF</sequence>
<proteinExistence type="predicted"/>
<organism evidence="1 2">
    <name type="scientific">Paraburkholderia phenazinium</name>
    <dbReference type="NCBI Taxonomy" id="60549"/>
    <lineage>
        <taxon>Bacteria</taxon>
        <taxon>Pseudomonadati</taxon>
        <taxon>Pseudomonadota</taxon>
        <taxon>Betaproteobacteria</taxon>
        <taxon>Burkholderiales</taxon>
        <taxon>Burkholderiaceae</taxon>
        <taxon>Paraburkholderia</taxon>
    </lineage>
</organism>
<dbReference type="AlphaFoldDB" id="A0A1N6KP24"/>
<protein>
    <submittedName>
        <fullName evidence="1">Uncharacterized protein</fullName>
    </submittedName>
</protein>
<evidence type="ECO:0000313" key="2">
    <source>
        <dbReference type="Proteomes" id="UP000185151"/>
    </source>
</evidence>
<reference evidence="1 2" key="1">
    <citation type="submission" date="2016-11" db="EMBL/GenBank/DDBJ databases">
        <authorList>
            <person name="Jaros S."/>
            <person name="Januszkiewicz K."/>
            <person name="Wedrychowicz H."/>
        </authorList>
    </citation>
    <scope>NUCLEOTIDE SEQUENCE [LARGE SCALE GENOMIC DNA]</scope>
    <source>
        <strain evidence="1 2">GAS95</strain>
    </source>
</reference>
<name>A0A1N6KP24_9BURK</name>
<dbReference type="EMBL" id="FSRU01000002">
    <property type="protein sequence ID" value="SIO58283.1"/>
    <property type="molecule type" value="Genomic_DNA"/>
</dbReference>